<feature type="transmembrane region" description="Helical" evidence="1">
    <location>
        <begin position="6"/>
        <end position="24"/>
    </location>
</feature>
<evidence type="ECO:0000313" key="2">
    <source>
        <dbReference type="EMBL" id="TGM08747.1"/>
    </source>
</evidence>
<organism evidence="2 3">
    <name type="scientific">Leptospira stimsonii</name>
    <dbReference type="NCBI Taxonomy" id="2202203"/>
    <lineage>
        <taxon>Bacteria</taxon>
        <taxon>Pseudomonadati</taxon>
        <taxon>Spirochaetota</taxon>
        <taxon>Spirochaetia</taxon>
        <taxon>Leptospirales</taxon>
        <taxon>Leptospiraceae</taxon>
        <taxon>Leptospira</taxon>
    </lineage>
</organism>
<proteinExistence type="predicted"/>
<keyword evidence="1" id="KW-0472">Membrane</keyword>
<name>A0ABY2MUW2_9LEPT</name>
<accession>A0ABY2MUW2</accession>
<reference evidence="3" key="1">
    <citation type="journal article" date="2019" name="PLoS Negl. Trop. Dis.">
        <title>Revisiting the worldwide diversity of Leptospira species in the environment.</title>
        <authorList>
            <person name="Vincent A.T."/>
            <person name="Schiettekatte O."/>
            <person name="Bourhy P."/>
            <person name="Veyrier F.J."/>
            <person name="Picardeau M."/>
        </authorList>
    </citation>
    <scope>NUCLEOTIDE SEQUENCE [LARGE SCALE GENOMIC DNA]</scope>
    <source>
        <strain evidence="3">201702407</strain>
    </source>
</reference>
<keyword evidence="1" id="KW-1133">Transmembrane helix</keyword>
<dbReference type="RefSeq" id="WP_135686584.1">
    <property type="nucleotide sequence ID" value="NZ_RQEQ01000008.1"/>
</dbReference>
<keyword evidence="1" id="KW-0812">Transmembrane</keyword>
<evidence type="ECO:0000313" key="3">
    <source>
        <dbReference type="Proteomes" id="UP000297422"/>
    </source>
</evidence>
<sequence>MNKKFFILFCFISVFFNCITFNVLERGDRPKTSKQGVIGFGLVMDELPFPFGFEKKETEAIYLIKEVVPNSKVSHFDVYDGSKESGFLIQTIEGKMINASSFKAFLFEEGNELWPSKLIYYALGSTVNPNIYVGAHANQRVPIPLKINDPKGLLILKPVSGEVNFHGLFNLGNLQYKRDGSTLIALEGDIEEISPATYEQWNKDSSTIFSKFYHIKTWIFDGGNFPITRSGAEQAFYYYFSKIQKEGYWASKAKRKLPE</sequence>
<evidence type="ECO:0000256" key="1">
    <source>
        <dbReference type="SAM" id="Phobius"/>
    </source>
</evidence>
<keyword evidence="3" id="KW-1185">Reference proteome</keyword>
<gene>
    <name evidence="2" type="ORF">EHQ90_21885</name>
</gene>
<protein>
    <recommendedName>
        <fullName evidence="4">Lipoprotein</fullName>
    </recommendedName>
</protein>
<dbReference type="Proteomes" id="UP000297422">
    <property type="component" value="Unassembled WGS sequence"/>
</dbReference>
<dbReference type="EMBL" id="RQGT01000134">
    <property type="protein sequence ID" value="TGM08747.1"/>
    <property type="molecule type" value="Genomic_DNA"/>
</dbReference>
<comment type="caution">
    <text evidence="2">The sequence shown here is derived from an EMBL/GenBank/DDBJ whole genome shotgun (WGS) entry which is preliminary data.</text>
</comment>
<evidence type="ECO:0008006" key="4">
    <source>
        <dbReference type="Google" id="ProtNLM"/>
    </source>
</evidence>